<evidence type="ECO:0000259" key="1">
    <source>
        <dbReference type="Pfam" id="PF23500"/>
    </source>
</evidence>
<accession>A0A382P661</accession>
<dbReference type="PANTHER" id="PTHR33546">
    <property type="entry name" value="LARGE, MULTIFUNCTIONAL SECRETED PROTEIN-RELATED"/>
    <property type="match status" value="1"/>
</dbReference>
<organism evidence="2">
    <name type="scientific">marine metagenome</name>
    <dbReference type="NCBI Taxonomy" id="408172"/>
    <lineage>
        <taxon>unclassified sequences</taxon>
        <taxon>metagenomes</taxon>
        <taxon>ecological metagenomes</taxon>
    </lineage>
</organism>
<dbReference type="PANTHER" id="PTHR33546:SF1">
    <property type="entry name" value="LARGE, MULTIFUNCTIONAL SECRETED PROTEIN"/>
    <property type="match status" value="1"/>
</dbReference>
<feature type="non-terminal residue" evidence="2">
    <location>
        <position position="269"/>
    </location>
</feature>
<evidence type="ECO:0000313" key="2">
    <source>
        <dbReference type="EMBL" id="SVC67402.1"/>
    </source>
</evidence>
<gene>
    <name evidence="2" type="ORF">METZ01_LOCUS320256</name>
</gene>
<name>A0A382P661_9ZZZZ</name>
<proteinExistence type="predicted"/>
<dbReference type="InterPro" id="IPR055557">
    <property type="entry name" value="DUF7133"/>
</dbReference>
<dbReference type="InterPro" id="IPR011041">
    <property type="entry name" value="Quinoprot_gluc/sorb_DH_b-prop"/>
</dbReference>
<dbReference type="AlphaFoldDB" id="A0A382P661"/>
<dbReference type="SUPFAM" id="SSF50952">
    <property type="entry name" value="Soluble quinoprotein glucose dehydrogenase"/>
    <property type="match status" value="1"/>
</dbReference>
<dbReference type="Pfam" id="PF23500">
    <property type="entry name" value="DUF7133"/>
    <property type="match status" value="1"/>
</dbReference>
<dbReference type="EMBL" id="UINC01104336">
    <property type="protein sequence ID" value="SVC67402.1"/>
    <property type="molecule type" value="Genomic_DNA"/>
</dbReference>
<reference evidence="2" key="1">
    <citation type="submission" date="2018-05" db="EMBL/GenBank/DDBJ databases">
        <authorList>
            <person name="Lanie J.A."/>
            <person name="Ng W.-L."/>
            <person name="Kazmierczak K.M."/>
            <person name="Andrzejewski T.M."/>
            <person name="Davidsen T.M."/>
            <person name="Wayne K.J."/>
            <person name="Tettelin H."/>
            <person name="Glass J.I."/>
            <person name="Rusch D."/>
            <person name="Podicherti R."/>
            <person name="Tsui H.-C.T."/>
            <person name="Winkler M.E."/>
        </authorList>
    </citation>
    <scope>NUCLEOTIDE SEQUENCE</scope>
</reference>
<feature type="domain" description="DUF7133" evidence="1">
    <location>
        <begin position="48"/>
        <end position="261"/>
    </location>
</feature>
<protein>
    <recommendedName>
        <fullName evidence="1">DUF7133 domain-containing protein</fullName>
    </recommendedName>
</protein>
<sequence length="269" mass="29840">MNRIFAITFTVLLAAGLTSSAQRGDRNGQKQPEVWRTMDVPPAPTLTPAQALKSFKLASGFRIEIAAADPLIHDPVAMAFDADGRMWVVEMRAFMPNVDGKGEDARTGRVGVLEDTNGDGRMDTRTDFLTGLQMPRAISLVKGGVLVAEPPMLWFCEDTDGDLKANKKTAVLKNYASQGPVEHTDNGLMLGLDNWLYNAKSTKRLRFVDGKWVLNNTRSRGQWGITQDNYGRIYYNNNSNPLYGDLIAGHYSVRNPHHSSRHGVNVPFF</sequence>